<comment type="subunit">
    <text evidence="11">Homodimer.</text>
</comment>
<gene>
    <name evidence="11 13" type="primary">serC</name>
    <name evidence="13" type="ORF">L0U88_14615</name>
</gene>
<dbReference type="EMBL" id="JAKEVY010000003">
    <property type="protein sequence ID" value="MCF1715869.1"/>
    <property type="molecule type" value="Genomic_DNA"/>
</dbReference>
<comment type="cofactor">
    <cofactor evidence="11">
        <name>pyridoxal 5'-phosphate</name>
        <dbReference type="ChEBI" id="CHEBI:597326"/>
    </cofactor>
    <text evidence="11">Binds 1 pyridoxal phosphate per subunit.</text>
</comment>
<comment type="catalytic activity">
    <reaction evidence="10 11">
        <text>O-phospho-L-serine + 2-oxoglutarate = 3-phosphooxypyruvate + L-glutamate</text>
        <dbReference type="Rhea" id="RHEA:14329"/>
        <dbReference type="ChEBI" id="CHEBI:16810"/>
        <dbReference type="ChEBI" id="CHEBI:18110"/>
        <dbReference type="ChEBI" id="CHEBI:29985"/>
        <dbReference type="ChEBI" id="CHEBI:57524"/>
        <dbReference type="EC" id="2.6.1.52"/>
    </reaction>
</comment>
<dbReference type="InterPro" id="IPR000192">
    <property type="entry name" value="Aminotrans_V_dom"/>
</dbReference>
<keyword evidence="3 11" id="KW-0032">Aminotransferase</keyword>
<evidence type="ECO:0000256" key="9">
    <source>
        <dbReference type="ARBA" id="ARBA00047630"/>
    </source>
</evidence>
<dbReference type="RefSeq" id="WP_234866817.1">
    <property type="nucleotide sequence ID" value="NZ_JAKEVY010000003.1"/>
</dbReference>
<evidence type="ECO:0000256" key="3">
    <source>
        <dbReference type="ARBA" id="ARBA00022576"/>
    </source>
</evidence>
<keyword evidence="14" id="KW-1185">Reference proteome</keyword>
<evidence type="ECO:0000256" key="7">
    <source>
        <dbReference type="ARBA" id="ARBA00023096"/>
    </source>
</evidence>
<dbReference type="InterPro" id="IPR015421">
    <property type="entry name" value="PyrdxlP-dep_Trfase_major"/>
</dbReference>
<comment type="pathway">
    <text evidence="1 11">Amino-acid biosynthesis; L-serine biosynthesis; L-serine from 3-phospho-D-glycerate: step 2/3.</text>
</comment>
<dbReference type="NCBIfam" id="TIGR01364">
    <property type="entry name" value="serC_1"/>
    <property type="match status" value="1"/>
</dbReference>
<dbReference type="GO" id="GO:0004648">
    <property type="term" value="F:O-phospho-L-serine:2-oxoglutarate aminotransferase activity"/>
    <property type="evidence" value="ECO:0007669"/>
    <property type="project" value="UniProtKB-EC"/>
</dbReference>
<evidence type="ECO:0000256" key="5">
    <source>
        <dbReference type="ARBA" id="ARBA00022679"/>
    </source>
</evidence>
<feature type="binding site" evidence="11">
    <location>
        <position position="40"/>
    </location>
    <ligand>
        <name>L-glutamate</name>
        <dbReference type="ChEBI" id="CHEBI:29985"/>
    </ligand>
</feature>
<dbReference type="InterPro" id="IPR022278">
    <property type="entry name" value="Pser_aminoTfrase"/>
</dbReference>
<dbReference type="SUPFAM" id="SSF53383">
    <property type="entry name" value="PLP-dependent transferases"/>
    <property type="match status" value="1"/>
</dbReference>
<dbReference type="InterPro" id="IPR015424">
    <property type="entry name" value="PyrdxlP-dep_Trfase"/>
</dbReference>
<organism evidence="13 14">
    <name type="scientific">Flavihumibacter fluminis</name>
    <dbReference type="NCBI Taxonomy" id="2909236"/>
    <lineage>
        <taxon>Bacteria</taxon>
        <taxon>Pseudomonadati</taxon>
        <taxon>Bacteroidota</taxon>
        <taxon>Chitinophagia</taxon>
        <taxon>Chitinophagales</taxon>
        <taxon>Chitinophagaceae</taxon>
        <taxon>Flavihumibacter</taxon>
    </lineage>
</organism>
<accession>A0ABS9BM02</accession>
<evidence type="ECO:0000259" key="12">
    <source>
        <dbReference type="Pfam" id="PF00266"/>
    </source>
</evidence>
<feature type="binding site" evidence="11">
    <location>
        <position position="100"/>
    </location>
    <ligand>
        <name>pyridoxal 5'-phosphate</name>
        <dbReference type="ChEBI" id="CHEBI:597326"/>
    </ligand>
</feature>
<name>A0ABS9BM02_9BACT</name>
<comment type="caution">
    <text evidence="11">Lacks conserved residue(s) required for the propagation of feature annotation.</text>
</comment>
<comment type="catalytic activity">
    <reaction evidence="9 11">
        <text>4-(phosphooxy)-L-threonine + 2-oxoglutarate = (R)-3-hydroxy-2-oxo-4-phosphooxybutanoate + L-glutamate</text>
        <dbReference type="Rhea" id="RHEA:16573"/>
        <dbReference type="ChEBI" id="CHEBI:16810"/>
        <dbReference type="ChEBI" id="CHEBI:29985"/>
        <dbReference type="ChEBI" id="CHEBI:58452"/>
        <dbReference type="ChEBI" id="CHEBI:58538"/>
        <dbReference type="EC" id="2.6.1.52"/>
    </reaction>
</comment>
<evidence type="ECO:0000256" key="10">
    <source>
        <dbReference type="ARBA" id="ARBA00049007"/>
    </source>
</evidence>
<dbReference type="Gene3D" id="3.40.640.10">
    <property type="entry name" value="Type I PLP-dependent aspartate aminotransferase-like (Major domain)"/>
    <property type="match status" value="1"/>
</dbReference>
<evidence type="ECO:0000313" key="13">
    <source>
        <dbReference type="EMBL" id="MCF1715869.1"/>
    </source>
</evidence>
<dbReference type="EC" id="2.6.1.52" evidence="11"/>
<reference evidence="13 14" key="1">
    <citation type="submission" date="2022-01" db="EMBL/GenBank/DDBJ databases">
        <title>Flavihumibacter sp. nov., isolated from sediment of a river.</title>
        <authorList>
            <person name="Liu H."/>
        </authorList>
    </citation>
    <scope>NUCLEOTIDE SEQUENCE [LARGE SCALE GENOMIC DNA]</scope>
    <source>
        <strain evidence="13 14">RY-1</strain>
    </source>
</reference>
<evidence type="ECO:0000256" key="2">
    <source>
        <dbReference type="ARBA" id="ARBA00006904"/>
    </source>
</evidence>
<keyword evidence="11" id="KW-0963">Cytoplasm</keyword>
<comment type="pathway">
    <text evidence="11">Cofactor biosynthesis; pyridoxine 5'-phosphate biosynthesis; pyridoxine 5'-phosphate from D-erythrose 4-phosphate: step 3/5.</text>
</comment>
<evidence type="ECO:0000313" key="14">
    <source>
        <dbReference type="Proteomes" id="UP001200145"/>
    </source>
</evidence>
<feature type="modified residue" description="N6-(pyridoxal phosphate)lysine" evidence="11">
    <location>
        <position position="191"/>
    </location>
</feature>
<feature type="binding site" evidence="11">
    <location>
        <begin position="232"/>
        <end position="233"/>
    </location>
    <ligand>
        <name>pyridoxal 5'-phosphate</name>
        <dbReference type="ChEBI" id="CHEBI:597326"/>
    </ligand>
</feature>
<protein>
    <recommendedName>
        <fullName evidence="11">Phosphoserine aminotransferase</fullName>
        <ecNumber evidence="11">2.6.1.52</ecNumber>
    </recommendedName>
    <alternativeName>
        <fullName evidence="11">Phosphohydroxythreonine aminotransferase</fullName>
        <shortName evidence="11">PSAT</shortName>
    </alternativeName>
</protein>
<sequence length="355" mass="39275">MVHNFNAGPSILPKEVFQAASEAILNYNNMGLSILEIGHRTDAFQAVMDEARSLVKELMQLNDQKEVLFLHGGASTQFFQVPMNLLAADRKAAYLDGGTWGVKAIKDAKLYGTVEVVASSKDKNYSYIPDGYTIPNDAAYFHYTTNNTVEGTQMHSIPETNVPLVADMSSDILSTQMDFNRFSLIYAGAQKNIGAAGVNLVIVDPSILGKADRALPTMMDYREHIKNGSMLNTPPVFAVYVCMLTLRWLKQQGGVAAIQQINEKKAQLLYDTIDQNSIYTAPVAKKDRSRMNAVFTIQDTEVEKEFLTAAKAEGFYGVKGHRSVGGFRISMYNALPYESVVTLTEFMKEFATKKG</sequence>
<dbReference type="PANTHER" id="PTHR43247">
    <property type="entry name" value="PHOSPHOSERINE AMINOTRANSFERASE"/>
    <property type="match status" value="1"/>
</dbReference>
<comment type="subcellular location">
    <subcellularLocation>
        <location evidence="11">Cytoplasm</location>
    </subcellularLocation>
</comment>
<feature type="binding site" evidence="11">
    <location>
        <begin position="74"/>
        <end position="75"/>
    </location>
    <ligand>
        <name>pyridoxal 5'-phosphate</name>
        <dbReference type="ChEBI" id="CHEBI:597326"/>
    </ligand>
</feature>
<proteinExistence type="inferred from homology"/>
<feature type="binding site" evidence="11">
    <location>
        <position position="148"/>
    </location>
    <ligand>
        <name>pyridoxal 5'-phosphate</name>
        <dbReference type="ChEBI" id="CHEBI:597326"/>
    </ligand>
</feature>
<keyword evidence="8 11" id="KW-0718">Serine biosynthesis</keyword>
<dbReference type="InterPro" id="IPR015422">
    <property type="entry name" value="PyrdxlP-dep_Trfase_small"/>
</dbReference>
<keyword evidence="7 11" id="KW-0664">Pyridoxine biosynthesis</keyword>
<comment type="caution">
    <text evidence="13">The sequence shown here is derived from an EMBL/GenBank/DDBJ whole genome shotgun (WGS) entry which is preliminary data.</text>
</comment>
<dbReference type="Proteomes" id="UP001200145">
    <property type="component" value="Unassembled WGS sequence"/>
</dbReference>
<keyword evidence="6 11" id="KW-0663">Pyridoxal phosphate</keyword>
<dbReference type="Pfam" id="PF00266">
    <property type="entry name" value="Aminotran_5"/>
    <property type="match status" value="1"/>
</dbReference>
<evidence type="ECO:0000256" key="11">
    <source>
        <dbReference type="HAMAP-Rule" id="MF_00160"/>
    </source>
</evidence>
<comment type="similarity">
    <text evidence="2 11">Belongs to the class-V pyridoxal-phosphate-dependent aminotransferase family. SerC subfamily.</text>
</comment>
<keyword evidence="4 11" id="KW-0028">Amino-acid biosynthesis</keyword>
<feature type="domain" description="Aminotransferase class V" evidence="12">
    <location>
        <begin position="3"/>
        <end position="340"/>
    </location>
</feature>
<feature type="binding site" evidence="11">
    <location>
        <position position="167"/>
    </location>
    <ligand>
        <name>pyridoxal 5'-phosphate</name>
        <dbReference type="ChEBI" id="CHEBI:597326"/>
    </ligand>
</feature>
<evidence type="ECO:0000256" key="1">
    <source>
        <dbReference type="ARBA" id="ARBA00005099"/>
    </source>
</evidence>
<dbReference type="PIRSF" id="PIRSF000525">
    <property type="entry name" value="SerC"/>
    <property type="match status" value="1"/>
</dbReference>
<dbReference type="Gene3D" id="3.90.1150.10">
    <property type="entry name" value="Aspartate Aminotransferase, domain 1"/>
    <property type="match status" value="1"/>
</dbReference>
<evidence type="ECO:0000256" key="6">
    <source>
        <dbReference type="ARBA" id="ARBA00022898"/>
    </source>
</evidence>
<comment type="function">
    <text evidence="11">Catalyzes the reversible conversion of 3-phosphohydroxypyruvate to phosphoserine and of 3-hydroxy-2-oxo-4-phosphonooxybutanoate to phosphohydroxythreonine.</text>
</comment>
<feature type="binding site" evidence="11">
    <location>
        <position position="190"/>
    </location>
    <ligand>
        <name>pyridoxal 5'-phosphate</name>
        <dbReference type="ChEBI" id="CHEBI:597326"/>
    </ligand>
</feature>
<dbReference type="PANTHER" id="PTHR43247:SF1">
    <property type="entry name" value="PHOSPHOSERINE AMINOTRANSFERASE"/>
    <property type="match status" value="1"/>
</dbReference>
<dbReference type="NCBIfam" id="NF003764">
    <property type="entry name" value="PRK05355.1"/>
    <property type="match status" value="1"/>
</dbReference>
<evidence type="ECO:0000256" key="4">
    <source>
        <dbReference type="ARBA" id="ARBA00022605"/>
    </source>
</evidence>
<evidence type="ECO:0000256" key="8">
    <source>
        <dbReference type="ARBA" id="ARBA00023299"/>
    </source>
</evidence>
<dbReference type="HAMAP" id="MF_00160">
    <property type="entry name" value="SerC_aminotrans_5"/>
    <property type="match status" value="1"/>
</dbReference>
<keyword evidence="5 11" id="KW-0808">Transferase</keyword>